<dbReference type="EMBL" id="PQ015378">
    <property type="protein sequence ID" value="XDJ14884.1"/>
    <property type="molecule type" value="Genomic_DNA"/>
</dbReference>
<protein>
    <submittedName>
        <fullName evidence="1">Uncharacterized protein</fullName>
    </submittedName>
</protein>
<reference evidence="1" key="1">
    <citation type="submission" date="2024-07" db="EMBL/GenBank/DDBJ databases">
        <authorList>
            <person name="Bringhurst R.M."/>
            <person name="Homer T.E."/>
        </authorList>
    </citation>
    <scope>NUCLEOTIDE SEQUENCE</scope>
</reference>
<organism evidence="1">
    <name type="scientific">Pseudomonas phage RVTF4</name>
    <dbReference type="NCBI Taxonomy" id="3236931"/>
    <lineage>
        <taxon>Viruses</taxon>
    </lineage>
</organism>
<name>A0AB39CDH2_9VIRU</name>
<sequence length="72" mass="7897">MPLIRGELIEVPSGDAIATHVAGRFVTVATVNPPTAQLFDKLWQCGYKLIHPAVDKAPGPKGMSYFLTFKER</sequence>
<evidence type="ECO:0000313" key="1">
    <source>
        <dbReference type="EMBL" id="XDJ14884.1"/>
    </source>
</evidence>
<accession>A0AB39CDH2</accession>
<proteinExistence type="predicted"/>